<evidence type="ECO:0000313" key="3">
    <source>
        <dbReference type="Proteomes" id="UP000241193"/>
    </source>
</evidence>
<dbReference type="Pfam" id="PF07238">
    <property type="entry name" value="PilZ"/>
    <property type="match status" value="1"/>
</dbReference>
<keyword evidence="3" id="KW-1185">Reference proteome</keyword>
<dbReference type="OrthoDB" id="8526691at2"/>
<protein>
    <submittedName>
        <fullName evidence="2">PilZ domain-containing protein</fullName>
    </submittedName>
</protein>
<dbReference type="EMBL" id="PZKC01000025">
    <property type="protein sequence ID" value="PTD94964.1"/>
    <property type="molecule type" value="Genomic_DNA"/>
</dbReference>
<proteinExistence type="predicted"/>
<feature type="domain" description="PilZ" evidence="1">
    <location>
        <begin position="37"/>
        <end position="110"/>
    </location>
</feature>
<accession>A0A2T4IAZ6</accession>
<dbReference type="SUPFAM" id="SSF141371">
    <property type="entry name" value="PilZ domain-like"/>
    <property type="match status" value="1"/>
</dbReference>
<dbReference type="AlphaFoldDB" id="A0A2T4IAZ6"/>
<organism evidence="2 3">
    <name type="scientific">Pseudothauera lacus</name>
    <dbReference type="NCBI Taxonomy" id="2136175"/>
    <lineage>
        <taxon>Bacteria</taxon>
        <taxon>Pseudomonadati</taxon>
        <taxon>Pseudomonadota</taxon>
        <taxon>Betaproteobacteria</taxon>
        <taxon>Rhodocyclales</taxon>
        <taxon>Zoogloeaceae</taxon>
        <taxon>Pseudothauera</taxon>
    </lineage>
</organism>
<reference evidence="2 3" key="2">
    <citation type="submission" date="2018-04" db="EMBL/GenBank/DDBJ databases">
        <title>Thauera lacus sp. nov., isolated from an saline lake in Inner Mongolia, China.</title>
        <authorList>
            <person name="Liang Q.-Y."/>
        </authorList>
    </citation>
    <scope>NUCLEOTIDE SEQUENCE [LARGE SCALE GENOMIC DNA]</scope>
    <source>
        <strain evidence="2 3">D20</strain>
    </source>
</reference>
<dbReference type="GO" id="GO:0035438">
    <property type="term" value="F:cyclic-di-GMP binding"/>
    <property type="evidence" value="ECO:0007669"/>
    <property type="project" value="InterPro"/>
</dbReference>
<name>A0A2T4IAZ6_9RHOO</name>
<sequence length="137" mass="14981">MSRMAEESVERRGRQRFLATRWGQVCFWVLIEGEKLELNDLSLEGFAFPASSPPPTGQAVSFVLQRAGVPDEIRGQAQVVNYLHDVSGGQAGCRFVSFEGDGAERLHDWLVAHVIANATVRITEKDARAIVAGGSLI</sequence>
<reference evidence="2 3" key="1">
    <citation type="submission" date="2018-03" db="EMBL/GenBank/DDBJ databases">
        <authorList>
            <person name="Keele B.F."/>
        </authorList>
    </citation>
    <scope>NUCLEOTIDE SEQUENCE [LARGE SCALE GENOMIC DNA]</scope>
    <source>
        <strain evidence="2 3">D20</strain>
    </source>
</reference>
<evidence type="ECO:0000259" key="1">
    <source>
        <dbReference type="Pfam" id="PF07238"/>
    </source>
</evidence>
<gene>
    <name evidence="2" type="ORF">C8261_16860</name>
</gene>
<dbReference type="InterPro" id="IPR009875">
    <property type="entry name" value="PilZ_domain"/>
</dbReference>
<evidence type="ECO:0000313" key="2">
    <source>
        <dbReference type="EMBL" id="PTD94964.1"/>
    </source>
</evidence>
<comment type="caution">
    <text evidence="2">The sequence shown here is derived from an EMBL/GenBank/DDBJ whole genome shotgun (WGS) entry which is preliminary data.</text>
</comment>
<dbReference type="Proteomes" id="UP000241193">
    <property type="component" value="Unassembled WGS sequence"/>
</dbReference>